<evidence type="ECO:0000256" key="1">
    <source>
        <dbReference type="SAM" id="MobiDB-lite"/>
    </source>
</evidence>
<name>A0A4Y7SNL5_COPMI</name>
<gene>
    <name evidence="2" type="ORF">FA13DRAFT_1740212</name>
</gene>
<protein>
    <submittedName>
        <fullName evidence="2">Uncharacterized protein</fullName>
    </submittedName>
</protein>
<evidence type="ECO:0000313" key="3">
    <source>
        <dbReference type="Proteomes" id="UP000298030"/>
    </source>
</evidence>
<proteinExistence type="predicted"/>
<feature type="region of interest" description="Disordered" evidence="1">
    <location>
        <begin position="54"/>
        <end position="73"/>
    </location>
</feature>
<organism evidence="2 3">
    <name type="scientific">Coprinellus micaceus</name>
    <name type="common">Glistening ink-cap mushroom</name>
    <name type="synonym">Coprinus micaceus</name>
    <dbReference type="NCBI Taxonomy" id="71717"/>
    <lineage>
        <taxon>Eukaryota</taxon>
        <taxon>Fungi</taxon>
        <taxon>Dikarya</taxon>
        <taxon>Basidiomycota</taxon>
        <taxon>Agaricomycotina</taxon>
        <taxon>Agaricomycetes</taxon>
        <taxon>Agaricomycetidae</taxon>
        <taxon>Agaricales</taxon>
        <taxon>Agaricineae</taxon>
        <taxon>Psathyrellaceae</taxon>
        <taxon>Coprinellus</taxon>
    </lineage>
</organism>
<keyword evidence="3" id="KW-1185">Reference proteome</keyword>
<reference evidence="2 3" key="1">
    <citation type="journal article" date="2019" name="Nat. Ecol. Evol.">
        <title>Megaphylogeny resolves global patterns of mushroom evolution.</title>
        <authorList>
            <person name="Varga T."/>
            <person name="Krizsan K."/>
            <person name="Foldi C."/>
            <person name="Dima B."/>
            <person name="Sanchez-Garcia M."/>
            <person name="Sanchez-Ramirez S."/>
            <person name="Szollosi G.J."/>
            <person name="Szarkandi J.G."/>
            <person name="Papp V."/>
            <person name="Albert L."/>
            <person name="Andreopoulos W."/>
            <person name="Angelini C."/>
            <person name="Antonin V."/>
            <person name="Barry K.W."/>
            <person name="Bougher N.L."/>
            <person name="Buchanan P."/>
            <person name="Buyck B."/>
            <person name="Bense V."/>
            <person name="Catcheside P."/>
            <person name="Chovatia M."/>
            <person name="Cooper J."/>
            <person name="Damon W."/>
            <person name="Desjardin D."/>
            <person name="Finy P."/>
            <person name="Geml J."/>
            <person name="Haridas S."/>
            <person name="Hughes K."/>
            <person name="Justo A."/>
            <person name="Karasinski D."/>
            <person name="Kautmanova I."/>
            <person name="Kiss B."/>
            <person name="Kocsube S."/>
            <person name="Kotiranta H."/>
            <person name="LaButti K.M."/>
            <person name="Lechner B.E."/>
            <person name="Liimatainen K."/>
            <person name="Lipzen A."/>
            <person name="Lukacs Z."/>
            <person name="Mihaltcheva S."/>
            <person name="Morgado L.N."/>
            <person name="Niskanen T."/>
            <person name="Noordeloos M.E."/>
            <person name="Ohm R.A."/>
            <person name="Ortiz-Santana B."/>
            <person name="Ovrebo C."/>
            <person name="Racz N."/>
            <person name="Riley R."/>
            <person name="Savchenko A."/>
            <person name="Shiryaev A."/>
            <person name="Soop K."/>
            <person name="Spirin V."/>
            <person name="Szebenyi C."/>
            <person name="Tomsovsky M."/>
            <person name="Tulloss R.E."/>
            <person name="Uehling J."/>
            <person name="Grigoriev I.V."/>
            <person name="Vagvolgyi C."/>
            <person name="Papp T."/>
            <person name="Martin F.M."/>
            <person name="Miettinen O."/>
            <person name="Hibbett D.S."/>
            <person name="Nagy L.G."/>
        </authorList>
    </citation>
    <scope>NUCLEOTIDE SEQUENCE [LARGE SCALE GENOMIC DNA]</scope>
    <source>
        <strain evidence="2 3">FP101781</strain>
    </source>
</reference>
<sequence length="152" mass="16789">MRRAKNAPLIFYASDMVTLPCLEGIKEALSEPHPCHSRCLGPLPLLEKLHRPSYEGHETGRVRPRQQVGCSPVPPSLVRQQLCSPSADRRPTDPLPTVAGIKFGLMSFPGGVTECLVAAKQHFEFSTLQLLVVETCPEIPNGAWRTIFAPMY</sequence>
<dbReference type="AlphaFoldDB" id="A0A4Y7SNL5"/>
<dbReference type="EMBL" id="QPFP01000080">
    <property type="protein sequence ID" value="TEB23248.1"/>
    <property type="molecule type" value="Genomic_DNA"/>
</dbReference>
<dbReference type="Proteomes" id="UP000298030">
    <property type="component" value="Unassembled WGS sequence"/>
</dbReference>
<comment type="caution">
    <text evidence="2">The sequence shown here is derived from an EMBL/GenBank/DDBJ whole genome shotgun (WGS) entry which is preliminary data.</text>
</comment>
<accession>A0A4Y7SNL5</accession>
<evidence type="ECO:0000313" key="2">
    <source>
        <dbReference type="EMBL" id="TEB23248.1"/>
    </source>
</evidence>